<evidence type="ECO:0000313" key="7">
    <source>
        <dbReference type="EMBL" id="HGT37990.1"/>
    </source>
</evidence>
<dbReference type="PANTHER" id="PTHR43667">
    <property type="entry name" value="CYCLOPROPANE-FATTY-ACYL-PHOSPHOLIPID SYNTHASE"/>
    <property type="match status" value="1"/>
</dbReference>
<dbReference type="GO" id="GO:0008168">
    <property type="term" value="F:methyltransferase activity"/>
    <property type="evidence" value="ECO:0007669"/>
    <property type="project" value="UniProtKB-KW"/>
</dbReference>
<proteinExistence type="inferred from homology"/>
<organism evidence="7">
    <name type="scientific">Schlesneria paludicola</name>
    <dbReference type="NCBI Taxonomy" id="360056"/>
    <lineage>
        <taxon>Bacteria</taxon>
        <taxon>Pseudomonadati</taxon>
        <taxon>Planctomycetota</taxon>
        <taxon>Planctomycetia</taxon>
        <taxon>Planctomycetales</taxon>
        <taxon>Planctomycetaceae</taxon>
        <taxon>Schlesneria</taxon>
    </lineage>
</organism>
<evidence type="ECO:0000256" key="2">
    <source>
        <dbReference type="ARBA" id="ARBA00022603"/>
    </source>
</evidence>
<sequence>MNPRPSYAWERRFMSRLWERVGRPPVQLELWDGNTVGCTADQAVGRIRFREPGIIWRLVWDASLAFGDGYADGTIDIDGHLIEVLEAILRGVAQAEGSRPPRSSLRNHFMPRKGHSLVESRSSVHHHYDIGNEFYRLWLDEQMAYTCAYYERPDYTLEQAQIAKFDHVCRKLRLQPDDVVAEAGCGWGGFALHMARQYGARVRAFNISKEQVAYARQRATAEGLDDRVEFIEDDYRNIGGRYDVFVSIGMLEHVGVDQYHALGATIDRVLAENGRGLIHTIGRNFARPLDTWIDQRIFPGAEPPSLKQMMDIFEPFGFSVLDVENLRLHYAQTTRHWLERFEAHVPEVKRLFDDRFVRMWRFYLASSSAAFLTGHLQLFQVVFARAMDNSIPWTRADIYRPQEAAVSP</sequence>
<comment type="similarity">
    <text evidence="1">Belongs to the CFA/CMAS family.</text>
</comment>
<keyword evidence="2 7" id="KW-0489">Methyltransferase</keyword>
<comment type="caution">
    <text evidence="7">The sequence shown here is derived from an EMBL/GenBank/DDBJ whole genome shotgun (WGS) entry which is preliminary data.</text>
</comment>
<dbReference type="Pfam" id="PF02353">
    <property type="entry name" value="CMAS"/>
    <property type="match status" value="1"/>
</dbReference>
<dbReference type="GO" id="GO:0032259">
    <property type="term" value="P:methylation"/>
    <property type="evidence" value="ECO:0007669"/>
    <property type="project" value="UniProtKB-KW"/>
</dbReference>
<evidence type="ECO:0000256" key="5">
    <source>
        <dbReference type="ARBA" id="ARBA00023098"/>
    </source>
</evidence>
<dbReference type="InterPro" id="IPR029063">
    <property type="entry name" value="SAM-dependent_MTases_sf"/>
</dbReference>
<feature type="domain" description="DUF7884" evidence="6">
    <location>
        <begin position="17"/>
        <end position="90"/>
    </location>
</feature>
<dbReference type="CDD" id="cd02440">
    <property type="entry name" value="AdoMet_MTases"/>
    <property type="match status" value="1"/>
</dbReference>
<keyword evidence="3 7" id="KW-0808">Transferase</keyword>
<evidence type="ECO:0000256" key="1">
    <source>
        <dbReference type="ARBA" id="ARBA00010815"/>
    </source>
</evidence>
<dbReference type="InterPro" id="IPR003333">
    <property type="entry name" value="CMAS"/>
</dbReference>
<dbReference type="GO" id="GO:0008610">
    <property type="term" value="P:lipid biosynthetic process"/>
    <property type="evidence" value="ECO:0007669"/>
    <property type="project" value="InterPro"/>
</dbReference>
<keyword evidence="4" id="KW-0949">S-adenosyl-L-methionine</keyword>
<dbReference type="InterPro" id="IPR057206">
    <property type="entry name" value="DUF7884"/>
</dbReference>
<dbReference type="PIRSF" id="PIRSF003085">
    <property type="entry name" value="CMAS"/>
    <property type="match status" value="1"/>
</dbReference>
<gene>
    <name evidence="7" type="ORF">ENS64_01790</name>
</gene>
<dbReference type="SUPFAM" id="SSF53335">
    <property type="entry name" value="S-adenosyl-L-methionine-dependent methyltransferases"/>
    <property type="match status" value="1"/>
</dbReference>
<dbReference type="EMBL" id="DSVQ01000005">
    <property type="protein sequence ID" value="HGT37990.1"/>
    <property type="molecule type" value="Genomic_DNA"/>
</dbReference>
<evidence type="ECO:0000259" key="6">
    <source>
        <dbReference type="Pfam" id="PF25371"/>
    </source>
</evidence>
<evidence type="ECO:0000256" key="4">
    <source>
        <dbReference type="ARBA" id="ARBA00022691"/>
    </source>
</evidence>
<dbReference type="AlphaFoldDB" id="A0A7C4QTF8"/>
<dbReference type="Gene3D" id="3.40.50.150">
    <property type="entry name" value="Vaccinia Virus protein VP39"/>
    <property type="match status" value="1"/>
</dbReference>
<dbReference type="Pfam" id="PF25371">
    <property type="entry name" value="DUF7884"/>
    <property type="match status" value="1"/>
</dbReference>
<keyword evidence="5" id="KW-0443">Lipid metabolism</keyword>
<dbReference type="PANTHER" id="PTHR43667:SF1">
    <property type="entry name" value="CYCLOPROPANE-FATTY-ACYL-PHOSPHOLIPID SYNTHASE"/>
    <property type="match status" value="1"/>
</dbReference>
<dbReference type="InterPro" id="IPR050723">
    <property type="entry name" value="CFA/CMAS"/>
</dbReference>
<accession>A0A7C4QTF8</accession>
<evidence type="ECO:0000256" key="3">
    <source>
        <dbReference type="ARBA" id="ARBA00022679"/>
    </source>
</evidence>
<name>A0A7C4QTF8_9PLAN</name>
<reference evidence="7" key="1">
    <citation type="journal article" date="2020" name="mSystems">
        <title>Genome- and Community-Level Interaction Insights into Carbon Utilization and Element Cycling Functions of Hydrothermarchaeota in Hydrothermal Sediment.</title>
        <authorList>
            <person name="Zhou Z."/>
            <person name="Liu Y."/>
            <person name="Xu W."/>
            <person name="Pan J."/>
            <person name="Luo Z.H."/>
            <person name="Li M."/>
        </authorList>
    </citation>
    <scope>NUCLEOTIDE SEQUENCE [LARGE SCALE GENOMIC DNA]</scope>
    <source>
        <strain evidence="7">SpSt-508</strain>
    </source>
</reference>
<protein>
    <submittedName>
        <fullName evidence="7">Class I SAM-dependent methyltransferase</fullName>
    </submittedName>
</protein>